<evidence type="ECO:0000259" key="1">
    <source>
        <dbReference type="PROSITE" id="PS50222"/>
    </source>
</evidence>
<dbReference type="Gene3D" id="1.10.238.10">
    <property type="entry name" value="EF-hand"/>
    <property type="match status" value="1"/>
</dbReference>
<feature type="domain" description="EF-hand" evidence="1">
    <location>
        <begin position="120"/>
        <end position="155"/>
    </location>
</feature>
<evidence type="ECO:0000313" key="2">
    <source>
        <dbReference type="EMBL" id="MFM0640556.1"/>
    </source>
</evidence>
<protein>
    <submittedName>
        <fullName evidence="2">EF-hand domain-containing protein</fullName>
    </submittedName>
</protein>
<dbReference type="EMBL" id="JAQQCF010000029">
    <property type="protein sequence ID" value="MFM0640556.1"/>
    <property type="molecule type" value="Genomic_DNA"/>
</dbReference>
<sequence length="211" mass="22309">MNVTPSLGNYFAGFANSEPQKQQQTALEKLNAGGSEPGTATENNVIKDAQSVSASTAAEAVSIAKKNASHFAQIEKSGAQVSVVSFGALYKDQVLSETDTNGDGTIWKAELEQQVIAGKGPIEQADSLYKSMDENGDGVVSASEFEDSLPNPFAPADFMNQMCTSMEQFHKDSQVNGTMLFHSNGPQQPVSVDSWLVLASLAAQYMTGSGS</sequence>
<dbReference type="Pfam" id="PF13499">
    <property type="entry name" value="EF-hand_7"/>
    <property type="match status" value="1"/>
</dbReference>
<dbReference type="Proteomes" id="UP001629432">
    <property type="component" value="Unassembled WGS sequence"/>
</dbReference>
<reference evidence="2 3" key="1">
    <citation type="journal article" date="2024" name="Chem. Sci.">
        <title>Discovery of megapolipeptins by genome mining of a Burkholderiales bacteria collection.</title>
        <authorList>
            <person name="Paulo B.S."/>
            <person name="Recchia M.J.J."/>
            <person name="Lee S."/>
            <person name="Fergusson C.H."/>
            <person name="Romanowski S.B."/>
            <person name="Hernandez A."/>
            <person name="Krull N."/>
            <person name="Liu D.Y."/>
            <person name="Cavanagh H."/>
            <person name="Bos A."/>
            <person name="Gray C.A."/>
            <person name="Murphy B.T."/>
            <person name="Linington R.G."/>
            <person name="Eustaquio A.S."/>
        </authorList>
    </citation>
    <scope>NUCLEOTIDE SEQUENCE [LARGE SCALE GENOMIC DNA]</scope>
    <source>
        <strain evidence="2 3">RL17-338-BIC-A</strain>
    </source>
</reference>
<gene>
    <name evidence="2" type="ORF">PQQ63_28060</name>
</gene>
<name>A0ABW9E0H9_9BURK</name>
<comment type="caution">
    <text evidence="2">The sequence shown here is derived from an EMBL/GenBank/DDBJ whole genome shotgun (WGS) entry which is preliminary data.</text>
</comment>
<dbReference type="InterPro" id="IPR002048">
    <property type="entry name" value="EF_hand_dom"/>
</dbReference>
<accession>A0ABW9E0H9</accession>
<dbReference type="InterPro" id="IPR018247">
    <property type="entry name" value="EF_Hand_1_Ca_BS"/>
</dbReference>
<dbReference type="PROSITE" id="PS50222">
    <property type="entry name" value="EF_HAND_2"/>
    <property type="match status" value="1"/>
</dbReference>
<dbReference type="PROSITE" id="PS00018">
    <property type="entry name" value="EF_HAND_1"/>
    <property type="match status" value="1"/>
</dbReference>
<dbReference type="RefSeq" id="WP_408232289.1">
    <property type="nucleotide sequence ID" value="NZ_JAQQCF010000029.1"/>
</dbReference>
<organism evidence="2 3">
    <name type="scientific">Paraburkholderia metrosideri</name>
    <dbReference type="NCBI Taxonomy" id="580937"/>
    <lineage>
        <taxon>Bacteria</taxon>
        <taxon>Pseudomonadati</taxon>
        <taxon>Pseudomonadota</taxon>
        <taxon>Betaproteobacteria</taxon>
        <taxon>Burkholderiales</taxon>
        <taxon>Burkholderiaceae</taxon>
        <taxon>Paraburkholderia</taxon>
    </lineage>
</organism>
<dbReference type="InterPro" id="IPR011992">
    <property type="entry name" value="EF-hand-dom_pair"/>
</dbReference>
<dbReference type="CDD" id="cd00051">
    <property type="entry name" value="EFh"/>
    <property type="match status" value="1"/>
</dbReference>
<evidence type="ECO:0000313" key="3">
    <source>
        <dbReference type="Proteomes" id="UP001629432"/>
    </source>
</evidence>
<keyword evidence="3" id="KW-1185">Reference proteome</keyword>
<proteinExistence type="predicted"/>
<dbReference type="SUPFAM" id="SSF47473">
    <property type="entry name" value="EF-hand"/>
    <property type="match status" value="1"/>
</dbReference>